<protein>
    <submittedName>
        <fullName evidence="2">Uncharacterized protein</fullName>
    </submittedName>
</protein>
<keyword evidence="3" id="KW-1185">Reference proteome</keyword>
<organism evidence="2 3">
    <name type="scientific">Cucurbitaria berberidis CBS 394.84</name>
    <dbReference type="NCBI Taxonomy" id="1168544"/>
    <lineage>
        <taxon>Eukaryota</taxon>
        <taxon>Fungi</taxon>
        <taxon>Dikarya</taxon>
        <taxon>Ascomycota</taxon>
        <taxon>Pezizomycotina</taxon>
        <taxon>Dothideomycetes</taxon>
        <taxon>Pleosporomycetidae</taxon>
        <taxon>Pleosporales</taxon>
        <taxon>Pleosporineae</taxon>
        <taxon>Cucurbitariaceae</taxon>
        <taxon>Cucurbitaria</taxon>
    </lineage>
</organism>
<reference evidence="2" key="1">
    <citation type="submission" date="2020-01" db="EMBL/GenBank/DDBJ databases">
        <authorList>
            <consortium name="DOE Joint Genome Institute"/>
            <person name="Haridas S."/>
            <person name="Albert R."/>
            <person name="Binder M."/>
            <person name="Bloem J."/>
            <person name="Labutti K."/>
            <person name="Salamov A."/>
            <person name="Andreopoulos B."/>
            <person name="Baker S.E."/>
            <person name="Barry K."/>
            <person name="Bills G."/>
            <person name="Bluhm B.H."/>
            <person name="Cannon C."/>
            <person name="Castanera R."/>
            <person name="Culley D.E."/>
            <person name="Daum C."/>
            <person name="Ezra D."/>
            <person name="Gonzalez J.B."/>
            <person name="Henrissat B."/>
            <person name="Kuo A."/>
            <person name="Liang C."/>
            <person name="Lipzen A."/>
            <person name="Lutzoni F."/>
            <person name="Magnuson J."/>
            <person name="Mondo S."/>
            <person name="Nolan M."/>
            <person name="Ohm R."/>
            <person name="Pangilinan J."/>
            <person name="Park H.-J."/>
            <person name="Ramirez L."/>
            <person name="Alfaro M."/>
            <person name="Sun H."/>
            <person name="Tritt A."/>
            <person name="Yoshinaga Y."/>
            <person name="Zwiers L.-H."/>
            <person name="Turgeon B.G."/>
            <person name="Goodwin S.B."/>
            <person name="Spatafora J.W."/>
            <person name="Crous P.W."/>
            <person name="Grigoriev I.V."/>
        </authorList>
    </citation>
    <scope>NUCLEOTIDE SEQUENCE</scope>
    <source>
        <strain evidence="2">CBS 394.84</strain>
    </source>
</reference>
<dbReference type="OrthoDB" id="4158258at2759"/>
<dbReference type="AlphaFoldDB" id="A0A9P4GSL3"/>
<dbReference type="RefSeq" id="XP_040793135.1">
    <property type="nucleotide sequence ID" value="XM_040935403.1"/>
</dbReference>
<dbReference type="Proteomes" id="UP000800039">
    <property type="component" value="Unassembled WGS sequence"/>
</dbReference>
<accession>A0A9P4GSL3</accession>
<feature type="region of interest" description="Disordered" evidence="1">
    <location>
        <begin position="1"/>
        <end position="43"/>
    </location>
</feature>
<dbReference type="EMBL" id="ML976614">
    <property type="protein sequence ID" value="KAF1850572.1"/>
    <property type="molecule type" value="Genomic_DNA"/>
</dbReference>
<name>A0A9P4GSL3_9PLEO</name>
<proteinExistence type="predicted"/>
<evidence type="ECO:0000313" key="3">
    <source>
        <dbReference type="Proteomes" id="UP000800039"/>
    </source>
</evidence>
<dbReference type="GeneID" id="63852654"/>
<sequence length="168" mass="18135">MSSDPKPTAKSTGAEAESSNAPQEQEAPPSYVSDSSNPPTYESLSAKVRSNMDALAVGDPQETISVPMISRRVANSIHNYNPFSHKSGKVVQSITVRNMTRENYLKFYAKDAEGNFVGTSHPAADAALVFVPGKSTDLDLMKQVDEVVFAKQELRGKGIGKFGMPLNK</sequence>
<comment type="caution">
    <text evidence="2">The sequence shown here is derived from an EMBL/GenBank/DDBJ whole genome shotgun (WGS) entry which is preliminary data.</text>
</comment>
<feature type="compositionally biased region" description="Polar residues" evidence="1">
    <location>
        <begin position="1"/>
        <end position="23"/>
    </location>
</feature>
<evidence type="ECO:0000256" key="1">
    <source>
        <dbReference type="SAM" id="MobiDB-lite"/>
    </source>
</evidence>
<evidence type="ECO:0000313" key="2">
    <source>
        <dbReference type="EMBL" id="KAF1850572.1"/>
    </source>
</evidence>
<gene>
    <name evidence="2" type="ORF">K460DRAFT_382240</name>
</gene>
<feature type="compositionally biased region" description="Polar residues" evidence="1">
    <location>
        <begin position="32"/>
        <end position="43"/>
    </location>
</feature>